<dbReference type="EMBL" id="BGPR01000701">
    <property type="protein sequence ID" value="GBM32205.1"/>
    <property type="molecule type" value="Genomic_DNA"/>
</dbReference>
<organism evidence="2 3">
    <name type="scientific">Araneus ventricosus</name>
    <name type="common">Orbweaver spider</name>
    <name type="synonym">Epeira ventricosa</name>
    <dbReference type="NCBI Taxonomy" id="182803"/>
    <lineage>
        <taxon>Eukaryota</taxon>
        <taxon>Metazoa</taxon>
        <taxon>Ecdysozoa</taxon>
        <taxon>Arthropoda</taxon>
        <taxon>Chelicerata</taxon>
        <taxon>Arachnida</taxon>
        <taxon>Araneae</taxon>
        <taxon>Araneomorphae</taxon>
        <taxon>Entelegynae</taxon>
        <taxon>Araneoidea</taxon>
        <taxon>Araneidae</taxon>
        <taxon>Araneus</taxon>
    </lineage>
</organism>
<accession>A0A4Y2EWC2</accession>
<comment type="caution">
    <text evidence="2">The sequence shown here is derived from an EMBL/GenBank/DDBJ whole genome shotgun (WGS) entry which is preliminary data.</text>
</comment>
<name>A0A4Y2EWC2_ARAVE</name>
<evidence type="ECO:0000313" key="3">
    <source>
        <dbReference type="Proteomes" id="UP000499080"/>
    </source>
</evidence>
<evidence type="ECO:0000256" key="1">
    <source>
        <dbReference type="SAM" id="MobiDB-lite"/>
    </source>
</evidence>
<keyword evidence="3" id="KW-1185">Reference proteome</keyword>
<feature type="region of interest" description="Disordered" evidence="1">
    <location>
        <begin position="69"/>
        <end position="106"/>
    </location>
</feature>
<dbReference type="Proteomes" id="UP000499080">
    <property type="component" value="Unassembled WGS sequence"/>
</dbReference>
<protein>
    <submittedName>
        <fullName evidence="2">Uncharacterized protein</fullName>
    </submittedName>
</protein>
<sequence>MSWQCLFLLCNKRPLWHFHPKEASFITVEDLLEATFIQSLDVDTHFSAPNLSKFAPLVFVFAKLEVRSHGTPTKSESNDENPRQNFQGKNRRKQKPKTTETEALLS</sequence>
<gene>
    <name evidence="2" type="ORF">AVEN_131597_1</name>
</gene>
<proteinExistence type="predicted"/>
<reference evidence="2 3" key="1">
    <citation type="journal article" date="2019" name="Sci. Rep.">
        <title>Orb-weaving spider Araneus ventricosus genome elucidates the spidroin gene catalogue.</title>
        <authorList>
            <person name="Kono N."/>
            <person name="Nakamura H."/>
            <person name="Ohtoshi R."/>
            <person name="Moran D.A.P."/>
            <person name="Shinohara A."/>
            <person name="Yoshida Y."/>
            <person name="Fujiwara M."/>
            <person name="Mori M."/>
            <person name="Tomita M."/>
            <person name="Arakawa K."/>
        </authorList>
    </citation>
    <scope>NUCLEOTIDE SEQUENCE [LARGE SCALE GENOMIC DNA]</scope>
</reference>
<evidence type="ECO:0000313" key="2">
    <source>
        <dbReference type="EMBL" id="GBM32205.1"/>
    </source>
</evidence>
<dbReference type="AlphaFoldDB" id="A0A4Y2EWC2"/>